<comment type="caution">
    <text evidence="1">The sequence shown here is derived from an EMBL/GenBank/DDBJ whole genome shotgun (WGS) entry which is preliminary data.</text>
</comment>
<organism evidence="1 2">
    <name type="scientific">Carya illinoinensis</name>
    <name type="common">Pecan</name>
    <dbReference type="NCBI Taxonomy" id="32201"/>
    <lineage>
        <taxon>Eukaryota</taxon>
        <taxon>Viridiplantae</taxon>
        <taxon>Streptophyta</taxon>
        <taxon>Embryophyta</taxon>
        <taxon>Tracheophyta</taxon>
        <taxon>Spermatophyta</taxon>
        <taxon>Magnoliopsida</taxon>
        <taxon>eudicotyledons</taxon>
        <taxon>Gunneridae</taxon>
        <taxon>Pentapetalae</taxon>
        <taxon>rosids</taxon>
        <taxon>fabids</taxon>
        <taxon>Fagales</taxon>
        <taxon>Juglandaceae</taxon>
        <taxon>Carya</taxon>
    </lineage>
</organism>
<dbReference type="EMBL" id="CM031813">
    <property type="protein sequence ID" value="KAG6653233.1"/>
    <property type="molecule type" value="Genomic_DNA"/>
</dbReference>
<evidence type="ECO:0000313" key="1">
    <source>
        <dbReference type="EMBL" id="KAG6653233.1"/>
    </source>
</evidence>
<keyword evidence="2" id="KW-1185">Reference proteome</keyword>
<sequence length="112" mass="13076">MAMEGVFEFLYCNMEAFALSKWDLLQRCDSVSLCYKIRPILGHDLLRLQCSFHRDVLRPLMPLHCCPLKHNNELLCRVIVLVPLNQLRLPTPTNAINGLPNKPYRFDHKMEP</sequence>
<accession>A0A8T1QFV9</accession>
<reference evidence="1" key="1">
    <citation type="submission" date="2020-12" db="EMBL/GenBank/DDBJ databases">
        <title>WGS assembly of Carya illinoinensis cv. Pawnee.</title>
        <authorList>
            <person name="Platts A."/>
            <person name="Shu S."/>
            <person name="Wright S."/>
            <person name="Barry K."/>
            <person name="Edger P."/>
            <person name="Pires J.C."/>
            <person name="Schmutz J."/>
        </authorList>
    </citation>
    <scope>NUCLEOTIDE SEQUENCE</scope>
    <source>
        <tissue evidence="1">Leaf</tissue>
    </source>
</reference>
<proteinExistence type="predicted"/>
<dbReference type="AlphaFoldDB" id="A0A8T1QFV9"/>
<protein>
    <submittedName>
        <fullName evidence="1">Uncharacterized protein</fullName>
    </submittedName>
</protein>
<name>A0A8T1QFV9_CARIL</name>
<gene>
    <name evidence="1" type="ORF">CIPAW_05G061500</name>
</gene>
<evidence type="ECO:0000313" key="2">
    <source>
        <dbReference type="Proteomes" id="UP000811609"/>
    </source>
</evidence>
<dbReference type="Proteomes" id="UP000811609">
    <property type="component" value="Chromosome 5"/>
</dbReference>